<keyword evidence="2" id="KW-1185">Reference proteome</keyword>
<organism evidence="2 3">
    <name type="scientific">Meloidogyne hapla</name>
    <name type="common">Root-knot nematode worm</name>
    <dbReference type="NCBI Taxonomy" id="6305"/>
    <lineage>
        <taxon>Eukaryota</taxon>
        <taxon>Metazoa</taxon>
        <taxon>Ecdysozoa</taxon>
        <taxon>Nematoda</taxon>
        <taxon>Chromadorea</taxon>
        <taxon>Rhabditida</taxon>
        <taxon>Tylenchina</taxon>
        <taxon>Tylenchomorpha</taxon>
        <taxon>Tylenchoidea</taxon>
        <taxon>Meloidogynidae</taxon>
        <taxon>Meloidogyninae</taxon>
        <taxon>Meloidogyne</taxon>
    </lineage>
</organism>
<feature type="compositionally biased region" description="Low complexity" evidence="1">
    <location>
        <begin position="115"/>
        <end position="131"/>
    </location>
</feature>
<evidence type="ECO:0000313" key="3">
    <source>
        <dbReference type="WBParaSite" id="MhA1_Contig1798.frz3.gene9"/>
    </source>
</evidence>
<dbReference type="AlphaFoldDB" id="A0A1I8BC49"/>
<feature type="region of interest" description="Disordered" evidence="1">
    <location>
        <begin position="110"/>
        <end position="134"/>
    </location>
</feature>
<sequence length="165" mass="18495">MENNLTRYQETLLHQVILQSIAESMRDAIKPQLRPLPGSSENSPLMEINVGIGSNKDIDKADGSQHNNNPKQDEMPVKSAMPNNGMPLNLEDDYFGTYSYNSDDTHVWDPLNIPESDTSSNSSSSTESCESLVQMEEERVWRSFSPELGVPHPVIFRNPTNSKSK</sequence>
<proteinExistence type="predicted"/>
<accession>A0A1I8BC49</accession>
<protein>
    <submittedName>
        <fullName evidence="3">Ovule protein</fullName>
    </submittedName>
</protein>
<evidence type="ECO:0000256" key="1">
    <source>
        <dbReference type="SAM" id="MobiDB-lite"/>
    </source>
</evidence>
<reference evidence="3" key="1">
    <citation type="submission" date="2016-11" db="UniProtKB">
        <authorList>
            <consortium name="WormBaseParasite"/>
        </authorList>
    </citation>
    <scope>IDENTIFICATION</scope>
</reference>
<evidence type="ECO:0000313" key="2">
    <source>
        <dbReference type="Proteomes" id="UP000095281"/>
    </source>
</evidence>
<dbReference type="Proteomes" id="UP000095281">
    <property type="component" value="Unplaced"/>
</dbReference>
<dbReference type="WBParaSite" id="MhA1_Contig1798.frz3.gene9">
    <property type="protein sequence ID" value="MhA1_Contig1798.frz3.gene9"/>
    <property type="gene ID" value="MhA1_Contig1798.frz3.gene9"/>
</dbReference>
<feature type="region of interest" description="Disordered" evidence="1">
    <location>
        <begin position="54"/>
        <end position="88"/>
    </location>
</feature>
<name>A0A1I8BC49_MELHA</name>